<dbReference type="RGD" id="1307003">
    <property type="gene designation" value="Brd8"/>
</dbReference>
<sequence>MCCLPSFCVLLYLSGAPTLSRLLEAGPTQFSTPLPSFTTVASEPPVKLVPPPVESVSQATIVMMPALPAPSSAPAVSTPESVAPVSQPEPCVPLEAVGDPQTVTVSMDSSEISMIINSIKEECFRSGVAEAPGGSKAPSIDGKEDLDLAEKMDIAVSYTVPCAVKIKKQFRLRKYGRKPSCLYGELQPTIGMPMCSCSLSQTT</sequence>
<feature type="signal peptide" evidence="1">
    <location>
        <begin position="1"/>
        <end position="20"/>
    </location>
</feature>
<dbReference type="Proteomes" id="UP000234681">
    <property type="component" value="Chromosome 18"/>
</dbReference>
<feature type="chain" id="PRO_5039895730" evidence="1">
    <location>
        <begin position="21"/>
        <end position="203"/>
    </location>
</feature>
<dbReference type="EMBL" id="CH473974">
    <property type="protein sequence ID" value="EDL76233.1"/>
    <property type="molecule type" value="Genomic_DNA"/>
</dbReference>
<organism evidence="2 3">
    <name type="scientific">Rattus norvegicus</name>
    <name type="common">Rat</name>
    <dbReference type="NCBI Taxonomy" id="10116"/>
    <lineage>
        <taxon>Eukaryota</taxon>
        <taxon>Metazoa</taxon>
        <taxon>Chordata</taxon>
        <taxon>Craniata</taxon>
        <taxon>Vertebrata</taxon>
        <taxon>Euteleostomi</taxon>
        <taxon>Mammalia</taxon>
        <taxon>Eutheria</taxon>
        <taxon>Euarchontoglires</taxon>
        <taxon>Glires</taxon>
        <taxon>Rodentia</taxon>
        <taxon>Myomorpha</taxon>
        <taxon>Muroidea</taxon>
        <taxon>Muridae</taxon>
        <taxon>Murinae</taxon>
        <taxon>Rattus</taxon>
    </lineage>
</organism>
<evidence type="ECO:0000256" key="1">
    <source>
        <dbReference type="SAM" id="SignalP"/>
    </source>
</evidence>
<accession>A6J2V2</accession>
<keyword evidence="1" id="KW-0732">Signal</keyword>
<dbReference type="PANTHER" id="PTHR15398">
    <property type="entry name" value="BROMODOMAIN-CONTAINING PROTEIN 8"/>
    <property type="match status" value="1"/>
</dbReference>
<evidence type="ECO:0000313" key="2">
    <source>
        <dbReference type="EMBL" id="EDL76233.1"/>
    </source>
</evidence>
<reference evidence="3" key="1">
    <citation type="submission" date="2005-09" db="EMBL/GenBank/DDBJ databases">
        <authorList>
            <person name="Mural R.J."/>
            <person name="Li P.W."/>
            <person name="Adams M.D."/>
            <person name="Amanatides P.G."/>
            <person name="Baden-Tillson H."/>
            <person name="Barnstead M."/>
            <person name="Chin S.H."/>
            <person name="Dew I."/>
            <person name="Evans C.A."/>
            <person name="Ferriera S."/>
            <person name="Flanigan M."/>
            <person name="Fosler C."/>
            <person name="Glodek A."/>
            <person name="Gu Z."/>
            <person name="Holt R.A."/>
            <person name="Jennings D."/>
            <person name="Kraft C.L."/>
            <person name="Lu F."/>
            <person name="Nguyen T."/>
            <person name="Nusskern D.R."/>
            <person name="Pfannkoch C.M."/>
            <person name="Sitter C."/>
            <person name="Sutton G.G."/>
            <person name="Venter J.C."/>
            <person name="Wang Z."/>
            <person name="Woodage T."/>
            <person name="Zheng X.H."/>
            <person name="Zhong F."/>
        </authorList>
    </citation>
    <scope>NUCLEOTIDE SEQUENCE [LARGE SCALE GENOMIC DNA]</scope>
    <source>
        <strain>BN</strain>
        <strain evidence="3">Sprague-Dawley</strain>
    </source>
</reference>
<evidence type="ECO:0000313" key="4">
    <source>
        <dbReference type="RGD" id="1307003"/>
    </source>
</evidence>
<name>A6J2V2_RAT</name>
<evidence type="ECO:0000313" key="3">
    <source>
        <dbReference type="Proteomes" id="UP000234681"/>
    </source>
</evidence>
<proteinExistence type="predicted"/>
<protein>
    <submittedName>
        <fullName evidence="2">Bromodomain containing 8, isoform CRA_c</fullName>
    </submittedName>
</protein>
<dbReference type="AGR" id="RGD:1307003"/>
<gene>
    <name evidence="2 4" type="primary">Brd8</name>
    <name evidence="2" type="ORF">rCG_49384</name>
</gene>
<dbReference type="AlphaFoldDB" id="A6J2V2"/>
<dbReference type="PANTHER" id="PTHR15398:SF13">
    <property type="entry name" value="BROMODOMAIN-CONTAINING PROTEIN 8"/>
    <property type="match status" value="1"/>
</dbReference>